<proteinExistence type="predicted"/>
<name>A0A2S0RK06_9FLAO</name>
<dbReference type="EMBL" id="CP028811">
    <property type="protein sequence ID" value="AWA31052.1"/>
    <property type="molecule type" value="Genomic_DNA"/>
</dbReference>
<reference evidence="1 2" key="1">
    <citation type="submission" date="2018-04" db="EMBL/GenBank/DDBJ databases">
        <title>Genome sequencing of Flavobacterium sp. HYN0048.</title>
        <authorList>
            <person name="Yi H."/>
            <person name="Baek C."/>
        </authorList>
    </citation>
    <scope>NUCLEOTIDE SEQUENCE [LARGE SCALE GENOMIC DNA]</scope>
    <source>
        <strain evidence="1 2">HYN0048</strain>
    </source>
</reference>
<dbReference type="Proteomes" id="UP000244193">
    <property type="component" value="Chromosome"/>
</dbReference>
<dbReference type="KEGG" id="fmg:HYN48_13695"/>
<keyword evidence="2" id="KW-1185">Reference proteome</keyword>
<dbReference type="AlphaFoldDB" id="A0A2S0RK06"/>
<gene>
    <name evidence="1" type="ORF">HYN48_13695</name>
</gene>
<accession>A0A2S0RK06</accession>
<evidence type="ECO:0000313" key="1">
    <source>
        <dbReference type="EMBL" id="AWA31052.1"/>
    </source>
</evidence>
<dbReference type="RefSeq" id="WP_108372654.1">
    <property type="nucleotide sequence ID" value="NZ_CP028811.1"/>
</dbReference>
<dbReference type="OrthoDB" id="1439633at2"/>
<organism evidence="1 2">
    <name type="scientific">Flavobacterium magnum</name>
    <dbReference type="NCBI Taxonomy" id="2162713"/>
    <lineage>
        <taxon>Bacteria</taxon>
        <taxon>Pseudomonadati</taxon>
        <taxon>Bacteroidota</taxon>
        <taxon>Flavobacteriia</taxon>
        <taxon>Flavobacteriales</taxon>
        <taxon>Flavobacteriaceae</taxon>
        <taxon>Flavobacterium</taxon>
    </lineage>
</organism>
<sequence length="234" mass="27831">MINKFSISLLLIFNYSFGQKTKIDRFVSDAAKAVIKPEFRYYNLIDSSFIAENNKIYLDRFEEAELSEKYPDLHIGQLFEHDSVNALNWNDYNIPRAKIISPKEIPKYHLYSRITVVLYSDTPKEELDRLEKDKPFGKIIVIIDKNWSEERKQREIDEKVDDFEKCFAEYQSTFAEEDKIYYSFSTPVFSDDNKYALMSIHVDSRTSSCCGCSYLFKFENESWQQIFTFRCIMR</sequence>
<protein>
    <submittedName>
        <fullName evidence="1">Uncharacterized protein</fullName>
    </submittedName>
</protein>
<evidence type="ECO:0000313" key="2">
    <source>
        <dbReference type="Proteomes" id="UP000244193"/>
    </source>
</evidence>